<reference evidence="1" key="2">
    <citation type="journal article" date="2016" name="Front. Microbiol.">
        <title>The Regulatory Protein RosR Affects Rhizobium leguminosarum bv. trifolii Protein Profiles, Cell Surface Properties, and Symbiosis with Clover.</title>
        <authorList>
            <person name="Rachwal K."/>
            <person name="Boguszewska A."/>
            <person name="Kopcinska J."/>
            <person name="Karas M."/>
            <person name="Tchorzewski M."/>
            <person name="Janczarek M."/>
        </authorList>
    </citation>
    <scope>NUCLEOTIDE SEQUENCE</scope>
    <source>
        <strain evidence="1">Rt24.2</strain>
    </source>
</reference>
<reference evidence="1" key="1">
    <citation type="journal article" date="2015" name="BMC Genomics">
        <title>Transcriptome profiling of a Rhizobium leguminosarum bv. trifolii rosR mutant reveals the role of the transcriptional regulator RosR in motility, synthesis of cell-surface components, and other cellular processes.</title>
        <authorList>
            <person name="Rachwal K."/>
            <person name="Matczynska E."/>
            <person name="Janczarek M."/>
        </authorList>
    </citation>
    <scope>NUCLEOTIDE SEQUENCE</scope>
    <source>
        <strain evidence="1">Rt24.2</strain>
    </source>
</reference>
<dbReference type="AlphaFoldDB" id="A0A1B8R4U4"/>
<proteinExistence type="predicted"/>
<protein>
    <submittedName>
        <fullName evidence="1">Uncharacterized protein</fullName>
    </submittedName>
</protein>
<evidence type="ECO:0000313" key="1">
    <source>
        <dbReference type="EMBL" id="AOO93478.1"/>
    </source>
</evidence>
<sequence>MGQSYNLNVDCTVATMANIKLVQAPAHGSVDFVKENIFPNYKDGVRNKCNSRKSLGVSEYYTSKSGYSGRDMYKVRVSYGEGTIKDVTVNINVIKN</sequence>
<accession>A0A1B8R4U4</accession>
<dbReference type="EMBL" id="KX491114">
    <property type="protein sequence ID" value="AOO93478.1"/>
    <property type="molecule type" value="Genomic_DNA"/>
</dbReference>
<organism evidence="1">
    <name type="scientific">Rhizobium leguminosarum bv. trifolii</name>
    <dbReference type="NCBI Taxonomy" id="386"/>
    <lineage>
        <taxon>Bacteria</taxon>
        <taxon>Pseudomonadati</taxon>
        <taxon>Pseudomonadota</taxon>
        <taxon>Alphaproteobacteria</taxon>
        <taxon>Hyphomicrobiales</taxon>
        <taxon>Rhizobiaceae</taxon>
        <taxon>Rhizobium/Agrobacterium group</taxon>
        <taxon>Rhizobium</taxon>
    </lineage>
</organism>
<name>A0A1B8R4U4_RHILT</name>